<evidence type="ECO:0000313" key="7">
    <source>
        <dbReference type="EMBL" id="CAB5020516.1"/>
    </source>
</evidence>
<evidence type="ECO:0000313" key="2">
    <source>
        <dbReference type="EMBL" id="CAB4582185.1"/>
    </source>
</evidence>
<accession>A0A6J7QUG7</accession>
<evidence type="ECO:0000313" key="3">
    <source>
        <dbReference type="EMBL" id="CAB4616985.1"/>
    </source>
</evidence>
<name>A0A6J7QUG7_9ZZZZ</name>
<proteinExistence type="predicted"/>
<protein>
    <submittedName>
        <fullName evidence="7">Unannotated protein</fullName>
    </submittedName>
</protein>
<evidence type="ECO:0000313" key="6">
    <source>
        <dbReference type="EMBL" id="CAB4957213.1"/>
    </source>
</evidence>
<dbReference type="EMBL" id="CAEZUD010000001">
    <property type="protein sequence ID" value="CAB4582185.1"/>
    <property type="molecule type" value="Genomic_DNA"/>
</dbReference>
<dbReference type="EMBL" id="CAFBNS010000035">
    <property type="protein sequence ID" value="CAB4957213.1"/>
    <property type="molecule type" value="Genomic_DNA"/>
</dbReference>
<sequence length="69" mass="7983">MGHQVKLADSLVEIAMRDAEREHRTLPKQIEFRYKIAGIMEENPDLTYAMVRDILKARDEEASGEYVFG</sequence>
<evidence type="ECO:0000313" key="1">
    <source>
        <dbReference type="EMBL" id="CAB4541178.1"/>
    </source>
</evidence>
<dbReference type="EMBL" id="CAEZSC010000076">
    <property type="protein sequence ID" value="CAB4541178.1"/>
    <property type="molecule type" value="Genomic_DNA"/>
</dbReference>
<dbReference type="InterPro" id="IPR021831">
    <property type="entry name" value="ParD-like"/>
</dbReference>
<evidence type="ECO:0000313" key="4">
    <source>
        <dbReference type="EMBL" id="CAB4725709.1"/>
    </source>
</evidence>
<dbReference type="EMBL" id="CAEZUY010000071">
    <property type="protein sequence ID" value="CAB4616985.1"/>
    <property type="molecule type" value="Genomic_DNA"/>
</dbReference>
<dbReference type="EMBL" id="CAFBME010000088">
    <property type="protein sequence ID" value="CAB4899615.1"/>
    <property type="molecule type" value="Genomic_DNA"/>
</dbReference>
<dbReference type="AlphaFoldDB" id="A0A6J7QUG7"/>
<organism evidence="7">
    <name type="scientific">freshwater metagenome</name>
    <dbReference type="NCBI Taxonomy" id="449393"/>
    <lineage>
        <taxon>unclassified sequences</taxon>
        <taxon>metagenomes</taxon>
        <taxon>ecological metagenomes</taxon>
    </lineage>
</organism>
<dbReference type="EMBL" id="CAEZYL010000055">
    <property type="protein sequence ID" value="CAB4725709.1"/>
    <property type="molecule type" value="Genomic_DNA"/>
</dbReference>
<dbReference type="Pfam" id="PF11903">
    <property type="entry name" value="ParD_like"/>
    <property type="match status" value="1"/>
</dbReference>
<reference evidence="7" key="1">
    <citation type="submission" date="2020-05" db="EMBL/GenBank/DDBJ databases">
        <authorList>
            <person name="Chiriac C."/>
            <person name="Salcher M."/>
            <person name="Ghai R."/>
            <person name="Kavagutti S V."/>
        </authorList>
    </citation>
    <scope>NUCLEOTIDE SEQUENCE</scope>
</reference>
<dbReference type="EMBL" id="CAFBPI010000069">
    <property type="protein sequence ID" value="CAB5020516.1"/>
    <property type="molecule type" value="Genomic_DNA"/>
</dbReference>
<gene>
    <name evidence="1" type="ORF">UFOPK1380_01054</name>
    <name evidence="2" type="ORF">UFOPK1778_00059</name>
    <name evidence="3" type="ORF">UFOPK1863_00776</name>
    <name evidence="4" type="ORF">UFOPK2689_00879</name>
    <name evidence="5" type="ORF">UFOPK3555_00835</name>
    <name evidence="6" type="ORF">UFOPK3874_00309</name>
    <name evidence="7" type="ORF">UFOPK4095_00976</name>
</gene>
<evidence type="ECO:0000313" key="5">
    <source>
        <dbReference type="EMBL" id="CAB4899615.1"/>
    </source>
</evidence>